<evidence type="ECO:0000256" key="1">
    <source>
        <dbReference type="ARBA" id="ARBA00022630"/>
    </source>
</evidence>
<dbReference type="InterPro" id="IPR036250">
    <property type="entry name" value="AcylCo_DH-like_C"/>
</dbReference>
<evidence type="ECO:0000313" key="4">
    <source>
        <dbReference type="Proteomes" id="UP000601435"/>
    </source>
</evidence>
<dbReference type="AlphaFoldDB" id="A0A813BKR8"/>
<keyword evidence="4" id="KW-1185">Reference proteome</keyword>
<feature type="non-terminal residue" evidence="3">
    <location>
        <position position="1"/>
    </location>
</feature>
<accession>A0A813BKR8</accession>
<dbReference type="InterPro" id="IPR009075">
    <property type="entry name" value="AcylCo_DH/oxidase_C"/>
</dbReference>
<name>A0A813BKR8_9DINO</name>
<dbReference type="OrthoDB" id="10254877at2759"/>
<protein>
    <submittedName>
        <fullName evidence="3">ApdG protein</fullName>
    </submittedName>
</protein>
<keyword evidence="1" id="KW-0285">Flavoprotein</keyword>
<dbReference type="Pfam" id="PF00441">
    <property type="entry name" value="Acyl-CoA_dh_1"/>
    <property type="match status" value="1"/>
</dbReference>
<dbReference type="Gene3D" id="1.20.140.10">
    <property type="entry name" value="Butyryl-CoA Dehydrogenase, subunit A, domain 3"/>
    <property type="match status" value="1"/>
</dbReference>
<evidence type="ECO:0000259" key="2">
    <source>
        <dbReference type="Pfam" id="PF00441"/>
    </source>
</evidence>
<dbReference type="GO" id="GO:0016627">
    <property type="term" value="F:oxidoreductase activity, acting on the CH-CH group of donors"/>
    <property type="evidence" value="ECO:0007669"/>
    <property type="project" value="InterPro"/>
</dbReference>
<feature type="domain" description="Acyl-CoA dehydrogenase/oxidase C-terminal" evidence="2">
    <location>
        <begin position="6"/>
        <end position="67"/>
    </location>
</feature>
<reference evidence="3" key="1">
    <citation type="submission" date="2021-02" db="EMBL/GenBank/DDBJ databases">
        <authorList>
            <person name="Dougan E. K."/>
            <person name="Rhodes N."/>
            <person name="Thang M."/>
            <person name="Chan C."/>
        </authorList>
    </citation>
    <scope>NUCLEOTIDE SEQUENCE</scope>
</reference>
<organism evidence="3 4">
    <name type="scientific">Symbiodinium necroappetens</name>
    <dbReference type="NCBI Taxonomy" id="1628268"/>
    <lineage>
        <taxon>Eukaryota</taxon>
        <taxon>Sar</taxon>
        <taxon>Alveolata</taxon>
        <taxon>Dinophyceae</taxon>
        <taxon>Suessiales</taxon>
        <taxon>Symbiodiniaceae</taxon>
        <taxon>Symbiodinium</taxon>
    </lineage>
</organism>
<sequence length="91" mass="9712">TKEEQNKKLGGYIALLKVSATKTVEYCAREALQVFGGAGYTRTGQGEKVERVYREVKAWAIPGGSEEPTAPTCLRCVCVCPGSIAPQAGFS</sequence>
<gene>
    <name evidence="3" type="primary">apdG</name>
    <name evidence="3" type="ORF">SNEC2469_LOCUS30855</name>
</gene>
<comment type="caution">
    <text evidence="3">The sequence shown here is derived from an EMBL/GenBank/DDBJ whole genome shotgun (WGS) entry which is preliminary data.</text>
</comment>
<dbReference type="SUPFAM" id="SSF47203">
    <property type="entry name" value="Acyl-CoA dehydrogenase C-terminal domain-like"/>
    <property type="match status" value="1"/>
</dbReference>
<dbReference type="EMBL" id="CAJNJA010073090">
    <property type="protein sequence ID" value="CAE7908688.1"/>
    <property type="molecule type" value="Genomic_DNA"/>
</dbReference>
<evidence type="ECO:0000313" key="3">
    <source>
        <dbReference type="EMBL" id="CAE7908688.1"/>
    </source>
</evidence>
<proteinExistence type="predicted"/>
<dbReference type="Proteomes" id="UP000601435">
    <property type="component" value="Unassembled WGS sequence"/>
</dbReference>